<name>A0A5Q0BM63_9GAMM</name>
<evidence type="ECO:0000259" key="2">
    <source>
        <dbReference type="Pfam" id="PF12729"/>
    </source>
</evidence>
<evidence type="ECO:0000313" key="4">
    <source>
        <dbReference type="Proteomes" id="UP000325755"/>
    </source>
</evidence>
<evidence type="ECO:0000256" key="1">
    <source>
        <dbReference type="SAM" id="Phobius"/>
    </source>
</evidence>
<dbReference type="AlphaFoldDB" id="A0A5Q0BM63"/>
<reference evidence="3 4" key="1">
    <citation type="submission" date="2019-09" db="EMBL/GenBank/DDBJ databases">
        <title>Ecophysiology of the spiral-shaped methanotroph Methylospira mobilis as revealed by the complete genome sequence.</title>
        <authorList>
            <person name="Oshkin I.Y."/>
            <person name="Dedysh S.N."/>
            <person name="Miroshnikov K."/>
            <person name="Danilova O.V."/>
            <person name="Hakobyan A."/>
            <person name="Liesack W."/>
        </authorList>
    </citation>
    <scope>NUCLEOTIDE SEQUENCE [LARGE SCALE GENOMIC DNA]</scope>
    <source>
        <strain evidence="3 4">Shm1</strain>
    </source>
</reference>
<feature type="domain" description="Chemotaxis methyl-accepting receptor HlyB-like 4HB MCP" evidence="2">
    <location>
        <begin position="23"/>
        <end position="194"/>
    </location>
</feature>
<keyword evidence="1" id="KW-1133">Transmembrane helix</keyword>
<sequence>MGASGILVCQSAPLMIKIEIQIMSITQRFGLLTFIAALGLIGLASFSLHQMERIFAVANFADTNSLPSVLVLDDAYREAMTIEGLLWQHIAMTDTDKMAVIEQKLNLSTLALLSALEKYEKDGLIVNERDHALLIADYAAQSALNSLRTSVVYLSKSKKKDAALKLMLDGQGTFSNLSDAMQAHRILNYDLGKHSAGEAESTLQYALRFHMVITGLVIVFVVLVGVILFTSLPSGSNAP</sequence>
<proteinExistence type="predicted"/>
<dbReference type="Proteomes" id="UP000325755">
    <property type="component" value="Chromosome"/>
</dbReference>
<keyword evidence="1" id="KW-0812">Transmembrane</keyword>
<dbReference type="OrthoDB" id="5337941at2"/>
<evidence type="ECO:0000313" key="3">
    <source>
        <dbReference type="EMBL" id="QFY42836.1"/>
    </source>
</evidence>
<organism evidence="3 4">
    <name type="scientific">Candidatus Methylospira mobilis</name>
    <dbReference type="NCBI Taxonomy" id="1808979"/>
    <lineage>
        <taxon>Bacteria</taxon>
        <taxon>Pseudomonadati</taxon>
        <taxon>Pseudomonadota</taxon>
        <taxon>Gammaproteobacteria</taxon>
        <taxon>Methylococcales</taxon>
        <taxon>Methylococcaceae</taxon>
        <taxon>Candidatus Methylospira</taxon>
    </lineage>
</organism>
<feature type="transmembrane region" description="Helical" evidence="1">
    <location>
        <begin position="29"/>
        <end position="48"/>
    </location>
</feature>
<accession>A0A5Q0BM63</accession>
<dbReference type="InterPro" id="IPR024478">
    <property type="entry name" value="HlyB_4HB_MCP"/>
</dbReference>
<feature type="transmembrane region" description="Helical" evidence="1">
    <location>
        <begin position="211"/>
        <end position="232"/>
    </location>
</feature>
<protein>
    <recommendedName>
        <fullName evidence="2">Chemotaxis methyl-accepting receptor HlyB-like 4HB MCP domain-containing protein</fullName>
    </recommendedName>
</protein>
<dbReference type="EMBL" id="CP044205">
    <property type="protein sequence ID" value="QFY42836.1"/>
    <property type="molecule type" value="Genomic_DNA"/>
</dbReference>
<dbReference type="KEGG" id="mmob:F6R98_09575"/>
<keyword evidence="4" id="KW-1185">Reference proteome</keyword>
<gene>
    <name evidence="3" type="ORF">F6R98_09575</name>
</gene>
<keyword evidence="1" id="KW-0472">Membrane</keyword>
<dbReference type="InParanoid" id="A0A5Q0BM63"/>
<dbReference type="Pfam" id="PF12729">
    <property type="entry name" value="4HB_MCP_1"/>
    <property type="match status" value="1"/>
</dbReference>